<comment type="pathway">
    <text evidence="1">Lipid metabolism; butanoate metabolism.</text>
</comment>
<dbReference type="Gene3D" id="1.10.1040.10">
    <property type="entry name" value="N-(1-d-carboxylethyl)-l-norvaline Dehydrogenase, domain 2"/>
    <property type="match status" value="1"/>
</dbReference>
<dbReference type="PANTHER" id="PTHR48075">
    <property type="entry name" value="3-HYDROXYACYL-COA DEHYDROGENASE FAMILY PROTEIN"/>
    <property type="match status" value="1"/>
</dbReference>
<dbReference type="AlphaFoldDB" id="A0A1G8KCT4"/>
<evidence type="ECO:0000256" key="3">
    <source>
        <dbReference type="ARBA" id="ARBA00023002"/>
    </source>
</evidence>
<evidence type="ECO:0000259" key="5">
    <source>
        <dbReference type="Pfam" id="PF02737"/>
    </source>
</evidence>
<keyword evidence="3" id="KW-0560">Oxidoreductase</keyword>
<dbReference type="Gene3D" id="3.40.50.720">
    <property type="entry name" value="NAD(P)-binding Rossmann-like Domain"/>
    <property type="match status" value="1"/>
</dbReference>
<proteinExistence type="inferred from homology"/>
<dbReference type="PANTHER" id="PTHR48075:SF5">
    <property type="entry name" value="3-HYDROXYBUTYRYL-COA DEHYDROGENASE"/>
    <property type="match status" value="1"/>
</dbReference>
<dbReference type="Pfam" id="PF00725">
    <property type="entry name" value="3HCDH"/>
    <property type="match status" value="1"/>
</dbReference>
<dbReference type="GO" id="GO:0016616">
    <property type="term" value="F:oxidoreductase activity, acting on the CH-OH group of donors, NAD or NADP as acceptor"/>
    <property type="evidence" value="ECO:0007669"/>
    <property type="project" value="InterPro"/>
</dbReference>
<evidence type="ECO:0000313" key="6">
    <source>
        <dbReference type="EMBL" id="SDI41265.1"/>
    </source>
</evidence>
<dbReference type="InterPro" id="IPR013328">
    <property type="entry name" value="6PGD_dom2"/>
</dbReference>
<organism evidence="6 7">
    <name type="scientific">Alteribacillus persepolensis</name>
    <dbReference type="NCBI Taxonomy" id="568899"/>
    <lineage>
        <taxon>Bacteria</taxon>
        <taxon>Bacillati</taxon>
        <taxon>Bacillota</taxon>
        <taxon>Bacilli</taxon>
        <taxon>Bacillales</taxon>
        <taxon>Bacillaceae</taxon>
        <taxon>Alteribacillus</taxon>
    </lineage>
</organism>
<comment type="similarity">
    <text evidence="2">Belongs to the 3-hydroxyacyl-CoA dehydrogenase family.</text>
</comment>
<evidence type="ECO:0000259" key="4">
    <source>
        <dbReference type="Pfam" id="PF00725"/>
    </source>
</evidence>
<gene>
    <name evidence="6" type="ORF">SAMN05192534_14513</name>
</gene>
<dbReference type="InterPro" id="IPR008927">
    <property type="entry name" value="6-PGluconate_DH-like_C_sf"/>
</dbReference>
<dbReference type="InterPro" id="IPR036291">
    <property type="entry name" value="NAD(P)-bd_dom_sf"/>
</dbReference>
<name>A0A1G8KCT4_9BACI</name>
<feature type="domain" description="3-hydroxyacyl-CoA dehydrogenase NAD binding" evidence="5">
    <location>
        <begin position="14"/>
        <end position="134"/>
    </location>
</feature>
<feature type="domain" description="3-hydroxyacyl-CoA dehydrogenase C-terminal" evidence="4">
    <location>
        <begin position="137"/>
        <end position="233"/>
    </location>
</feature>
<dbReference type="EMBL" id="FNDK01000045">
    <property type="protein sequence ID" value="SDI41265.1"/>
    <property type="molecule type" value="Genomic_DNA"/>
</dbReference>
<dbReference type="Pfam" id="PF02737">
    <property type="entry name" value="3HCDH_N"/>
    <property type="match status" value="1"/>
</dbReference>
<evidence type="ECO:0000313" key="7">
    <source>
        <dbReference type="Proteomes" id="UP000199163"/>
    </source>
</evidence>
<dbReference type="GO" id="GO:0006631">
    <property type="term" value="P:fatty acid metabolic process"/>
    <property type="evidence" value="ECO:0007669"/>
    <property type="project" value="InterPro"/>
</dbReference>
<protein>
    <submittedName>
        <fullName evidence="6">3-hydroxybutyryl-CoA dehydrogenase</fullName>
    </submittedName>
</protein>
<dbReference type="Proteomes" id="UP000199163">
    <property type="component" value="Unassembled WGS sequence"/>
</dbReference>
<dbReference type="SUPFAM" id="SSF48179">
    <property type="entry name" value="6-phosphogluconate dehydrogenase C-terminal domain-like"/>
    <property type="match status" value="1"/>
</dbReference>
<evidence type="ECO:0000256" key="1">
    <source>
        <dbReference type="ARBA" id="ARBA00005086"/>
    </source>
</evidence>
<reference evidence="6 7" key="1">
    <citation type="submission" date="2016-10" db="EMBL/GenBank/DDBJ databases">
        <authorList>
            <person name="de Groot N.N."/>
        </authorList>
    </citation>
    <scope>NUCLEOTIDE SEQUENCE [LARGE SCALE GENOMIC DNA]</scope>
    <source>
        <strain evidence="6 7">DSM 21632</strain>
    </source>
</reference>
<keyword evidence="7" id="KW-1185">Reference proteome</keyword>
<dbReference type="InterPro" id="IPR006108">
    <property type="entry name" value="3HC_DH_C"/>
</dbReference>
<sequence>MSDISIVGSNRIAEAVASMWENVSINDKEKLKQADLIIETENIDKEQKKKNLRDIERYGSSSAAVLTTSMRFTATEIASWLQEPERVVGFAAFSNVNDTSLLEIAPALQCESQYTEVVKKKLQEAGKDVEVVEDEVGLVFARILSMIINEAAFTLMEKTANPGDIDTAMKEGTNYPHGPLEWAEQLGIDDVYAVLSGLYEQLGEERYRPAPLLRKLVHAGWTGRETGKGFYYYENRNVQKELAH</sequence>
<dbReference type="SUPFAM" id="SSF51735">
    <property type="entry name" value="NAD(P)-binding Rossmann-fold domains"/>
    <property type="match status" value="1"/>
</dbReference>
<dbReference type="OrthoDB" id="2986269at2"/>
<accession>A0A1G8KCT4</accession>
<evidence type="ECO:0000256" key="2">
    <source>
        <dbReference type="ARBA" id="ARBA00009463"/>
    </source>
</evidence>
<dbReference type="GO" id="GO:0070403">
    <property type="term" value="F:NAD+ binding"/>
    <property type="evidence" value="ECO:0007669"/>
    <property type="project" value="InterPro"/>
</dbReference>
<dbReference type="InterPro" id="IPR006176">
    <property type="entry name" value="3-OHacyl-CoA_DH_NAD-bd"/>
</dbReference>
<dbReference type="STRING" id="568899.SAMN05192534_14513"/>
<dbReference type="RefSeq" id="WP_091276983.1">
    <property type="nucleotide sequence ID" value="NZ_FNDK01000045.1"/>
</dbReference>